<organism evidence="5 7">
    <name type="scientific">Candidatus Chlorohelix allophototropha</name>
    <dbReference type="NCBI Taxonomy" id="3003348"/>
    <lineage>
        <taxon>Bacteria</taxon>
        <taxon>Bacillati</taxon>
        <taxon>Chloroflexota</taxon>
        <taxon>Chloroflexia</taxon>
        <taxon>Candidatus Chloroheliales</taxon>
        <taxon>Candidatus Chloroheliaceae</taxon>
        <taxon>Candidatus Chlorohelix</taxon>
    </lineage>
</organism>
<evidence type="ECO:0000256" key="3">
    <source>
        <dbReference type="ARBA" id="ARBA00022777"/>
    </source>
</evidence>
<accession>A0A8T7M955</accession>
<dbReference type="PANTHER" id="PTHR43320:SF3">
    <property type="entry name" value="CARBOHYDRATE KINASE PFKB DOMAIN-CONTAINING PROTEIN"/>
    <property type="match status" value="1"/>
</dbReference>
<evidence type="ECO:0000313" key="8">
    <source>
        <dbReference type="Proteomes" id="UP001431572"/>
    </source>
</evidence>
<evidence type="ECO:0000256" key="2">
    <source>
        <dbReference type="ARBA" id="ARBA00022679"/>
    </source>
</evidence>
<keyword evidence="8" id="KW-1185">Reference proteome</keyword>
<evidence type="ECO:0000259" key="4">
    <source>
        <dbReference type="Pfam" id="PF00294"/>
    </source>
</evidence>
<dbReference type="InterPro" id="IPR002173">
    <property type="entry name" value="Carboh/pur_kinase_PfkB_CS"/>
</dbReference>
<dbReference type="Proteomes" id="UP000521676">
    <property type="component" value="Unassembled WGS sequence"/>
</dbReference>
<dbReference type="Pfam" id="PF00294">
    <property type="entry name" value="PfkB"/>
    <property type="match status" value="1"/>
</dbReference>
<gene>
    <name evidence="5" type="ORF">HXX08_21710</name>
    <name evidence="6" type="ORF">OZ401_004026</name>
</gene>
<reference evidence="5 7" key="1">
    <citation type="submission" date="2020-06" db="EMBL/GenBank/DDBJ databases">
        <title>Anoxygenic phototrophic Chloroflexota member uses a Type I reaction center.</title>
        <authorList>
            <person name="Tsuji J.M."/>
            <person name="Shaw N.A."/>
            <person name="Nagashima S."/>
            <person name="Venkiteswaran J."/>
            <person name="Schiff S.L."/>
            <person name="Hanada S."/>
            <person name="Tank M."/>
            <person name="Neufeld J.D."/>
        </authorList>
    </citation>
    <scope>NUCLEOTIDE SEQUENCE [LARGE SCALE GENOMIC DNA]</scope>
    <source>
        <strain evidence="5">L227-S17</strain>
    </source>
</reference>
<feature type="domain" description="Carbohydrate kinase PfkB" evidence="4">
    <location>
        <begin position="41"/>
        <end position="282"/>
    </location>
</feature>
<evidence type="ECO:0000256" key="1">
    <source>
        <dbReference type="ARBA" id="ARBA00010688"/>
    </source>
</evidence>
<dbReference type="SUPFAM" id="SSF53613">
    <property type="entry name" value="Ribokinase-like"/>
    <property type="match status" value="1"/>
</dbReference>
<dbReference type="InterPro" id="IPR052700">
    <property type="entry name" value="Carb_kinase_PfkB-like"/>
</dbReference>
<evidence type="ECO:0000313" key="7">
    <source>
        <dbReference type="Proteomes" id="UP000521676"/>
    </source>
</evidence>
<dbReference type="RefSeq" id="WP_341470319.1">
    <property type="nucleotide sequence ID" value="NZ_CP128400.1"/>
</dbReference>
<sequence>MSSNPLDVVIISAIGVDTNIYLYGQDIDFSVEANFSQNLDYVGQAGGYSSRGFARLGYPTAFVGYIGDDFNGKFVASELAADGIESLLFIDPQGTRRSINFMNRDGTRKNFYDAKGAMNLRADNTSVQALFGRGRLAHFNIENWARYLLPLAREAGLKISCDIQDMVTLDDPYRRDFIEAADFLFFSGVNFSEPTPLIQELLRRNPSQTIVVGMGKRGCGLGSREGIRFFPPVEIAEAVVDTNGAGDALAVGFLSSYCLEGYSLEDSILRGQIAARYTCTIKASSADLINREKLDYYFSQIKSINY</sequence>
<dbReference type="AlphaFoldDB" id="A0A8T7M955"/>
<comment type="similarity">
    <text evidence="1">Belongs to the carbohydrate kinase PfkB family.</text>
</comment>
<dbReference type="InterPro" id="IPR029056">
    <property type="entry name" value="Ribokinase-like"/>
</dbReference>
<keyword evidence="2" id="KW-0808">Transferase</keyword>
<dbReference type="PROSITE" id="PS00584">
    <property type="entry name" value="PFKB_KINASES_2"/>
    <property type="match status" value="1"/>
</dbReference>
<reference evidence="6" key="2">
    <citation type="journal article" date="2024" name="Nature">
        <title>Anoxygenic phototroph of the Chloroflexota uses a type I reaction centre.</title>
        <authorList>
            <person name="Tsuji J.M."/>
            <person name="Shaw N.A."/>
            <person name="Nagashima S."/>
            <person name="Venkiteswaran J.J."/>
            <person name="Schiff S.L."/>
            <person name="Watanabe T."/>
            <person name="Fukui M."/>
            <person name="Hanada S."/>
            <person name="Tank M."/>
            <person name="Neufeld J.D."/>
        </authorList>
    </citation>
    <scope>NUCLEOTIDE SEQUENCE</scope>
    <source>
        <strain evidence="6">L227-S17</strain>
    </source>
</reference>
<dbReference type="EMBL" id="JACATZ010000003">
    <property type="protein sequence ID" value="NWJ48482.1"/>
    <property type="molecule type" value="Genomic_DNA"/>
</dbReference>
<evidence type="ECO:0000313" key="5">
    <source>
        <dbReference type="EMBL" id="NWJ48482.1"/>
    </source>
</evidence>
<dbReference type="InterPro" id="IPR011611">
    <property type="entry name" value="PfkB_dom"/>
</dbReference>
<dbReference type="Proteomes" id="UP001431572">
    <property type="component" value="Chromosome 2"/>
</dbReference>
<proteinExistence type="inferred from homology"/>
<name>A0A8T7M955_9CHLR</name>
<evidence type="ECO:0000313" key="6">
    <source>
        <dbReference type="EMBL" id="WJW68415.1"/>
    </source>
</evidence>
<dbReference type="EMBL" id="CP128400">
    <property type="protein sequence ID" value="WJW68415.1"/>
    <property type="molecule type" value="Genomic_DNA"/>
</dbReference>
<protein>
    <submittedName>
        <fullName evidence="5">Carbohydrate kinase family protein</fullName>
    </submittedName>
</protein>
<keyword evidence="3 5" id="KW-0418">Kinase</keyword>
<dbReference type="PANTHER" id="PTHR43320">
    <property type="entry name" value="SUGAR KINASE"/>
    <property type="match status" value="1"/>
</dbReference>
<dbReference type="Gene3D" id="3.40.1190.20">
    <property type="match status" value="1"/>
</dbReference>
<dbReference type="GO" id="GO:0016301">
    <property type="term" value="F:kinase activity"/>
    <property type="evidence" value="ECO:0007669"/>
    <property type="project" value="UniProtKB-KW"/>
</dbReference>